<gene>
    <name evidence="1" type="ORF">SAMN06265374_1231</name>
</gene>
<reference evidence="1 2" key="1">
    <citation type="submission" date="2017-05" db="EMBL/GenBank/DDBJ databases">
        <authorList>
            <person name="Varghese N."/>
            <person name="Submissions S."/>
        </authorList>
    </citation>
    <scope>NUCLEOTIDE SEQUENCE [LARGE SCALE GENOMIC DNA]</scope>
    <source>
        <strain evidence="1 2">DSM 15949</strain>
    </source>
</reference>
<comment type="caution">
    <text evidence="1">The sequence shown here is derived from an EMBL/GenBank/DDBJ whole genome shotgun (WGS) entry which is preliminary data.</text>
</comment>
<dbReference type="Proteomes" id="UP001157914">
    <property type="component" value="Unassembled WGS sequence"/>
</dbReference>
<accession>A0ABY1NI59</accession>
<dbReference type="EMBL" id="FXTT01000001">
    <property type="protein sequence ID" value="SMP10442.1"/>
    <property type="molecule type" value="Genomic_DNA"/>
</dbReference>
<name>A0ABY1NI59_9HYPH</name>
<evidence type="ECO:0008006" key="3">
    <source>
        <dbReference type="Google" id="ProtNLM"/>
    </source>
</evidence>
<protein>
    <recommendedName>
        <fullName evidence="3">Transglutaminase-like domain-containing protein</fullName>
    </recommendedName>
</protein>
<sequence length="332" mass="37679">MDEISNKIESIEHELIEEILNPKAEVKVSEAVLEKIAAEAKTPYSNTFEELFLEPDGTLREMTITPMSFLPLNGVDFKLVQTAHEGKVAYAPAWNYWVRLDTPGSREGDVRRGTNFFAELPQTQTSDTSDLMRLVLPNGSLNMVDKEREAYITTLVLWSWFKDNSRSNLQDYSNYIRQNPISGWPSPRFYLDMWNNLGEILLGACNSKAQAFGVFLACCGMDPWRQMIATARYVDGVNSVPTHVYNALYIAGRWRYLDVTFVHSGLFPAYLPRDERPGWLQMNIGHFPTVDYAHPLSGEQPENIAIFGMPSFYAPGVPILGAEPFDPMEHRP</sequence>
<keyword evidence="2" id="KW-1185">Reference proteome</keyword>
<evidence type="ECO:0000313" key="2">
    <source>
        <dbReference type="Proteomes" id="UP001157914"/>
    </source>
</evidence>
<proteinExistence type="predicted"/>
<dbReference type="RefSeq" id="WP_155191926.1">
    <property type="nucleotide sequence ID" value="NZ_BAAAEA010000001.1"/>
</dbReference>
<evidence type="ECO:0000313" key="1">
    <source>
        <dbReference type="EMBL" id="SMP10442.1"/>
    </source>
</evidence>
<organism evidence="1 2">
    <name type="scientific">Roseibium denhamense</name>
    <dbReference type="NCBI Taxonomy" id="76305"/>
    <lineage>
        <taxon>Bacteria</taxon>
        <taxon>Pseudomonadati</taxon>
        <taxon>Pseudomonadota</taxon>
        <taxon>Alphaproteobacteria</taxon>
        <taxon>Hyphomicrobiales</taxon>
        <taxon>Stappiaceae</taxon>
        <taxon>Roseibium</taxon>
    </lineage>
</organism>